<dbReference type="InterPro" id="IPR052713">
    <property type="entry name" value="FeoA"/>
</dbReference>
<dbReference type="Pfam" id="PF04023">
    <property type="entry name" value="FeoA"/>
    <property type="match status" value="1"/>
</dbReference>
<keyword evidence="1" id="KW-0408">Iron</keyword>
<reference evidence="3 4" key="1">
    <citation type="journal article" date="2010" name="Stand. Genomic Sci.">
        <title>Complete genome sequence of Coraliomargarita akajimensis type strain (04OKA010-24).</title>
        <authorList>
            <person name="Mavromatis K."/>
            <person name="Abt B."/>
            <person name="Brambilla E."/>
            <person name="Lapidus A."/>
            <person name="Copeland A."/>
            <person name="Deshpande S."/>
            <person name="Nolan M."/>
            <person name="Lucas S."/>
            <person name="Tice H."/>
            <person name="Cheng J.F."/>
            <person name="Han C."/>
            <person name="Detter J.C."/>
            <person name="Woyke T."/>
            <person name="Goodwin L."/>
            <person name="Pitluck S."/>
            <person name="Held B."/>
            <person name="Brettin T."/>
            <person name="Tapia R."/>
            <person name="Ivanova N."/>
            <person name="Mikhailova N."/>
            <person name="Pati A."/>
            <person name="Liolios K."/>
            <person name="Chen A."/>
            <person name="Palaniappan K."/>
            <person name="Land M."/>
            <person name="Hauser L."/>
            <person name="Chang Y.J."/>
            <person name="Jeffries C.D."/>
            <person name="Rohde M."/>
            <person name="Goker M."/>
            <person name="Bristow J."/>
            <person name="Eisen J.A."/>
            <person name="Markowitz V."/>
            <person name="Hugenholtz P."/>
            <person name="Klenk H.P."/>
            <person name="Kyrpides N.C."/>
        </authorList>
    </citation>
    <scope>NUCLEOTIDE SEQUENCE [LARGE SCALE GENOMIC DNA]</scope>
    <source>
        <strain evidence="4">DSM 45221 / IAM 15411 / JCM 23193 / KCTC 12865</strain>
    </source>
</reference>
<sequence>MRLNEITKDGLYRVKELDCDNDCIARLMTLGLLPEQEIRLVHEAPLGDPIAIEFNGCQMSLRLADAAGIEVEAV</sequence>
<evidence type="ECO:0000313" key="3">
    <source>
        <dbReference type="EMBL" id="ADE55831.1"/>
    </source>
</evidence>
<organism evidence="3 4">
    <name type="scientific">Coraliomargarita akajimensis (strain DSM 45221 / IAM 15411 / JCM 23193 / KCTC 12865 / 04OKA010-24)</name>
    <dbReference type="NCBI Taxonomy" id="583355"/>
    <lineage>
        <taxon>Bacteria</taxon>
        <taxon>Pseudomonadati</taxon>
        <taxon>Verrucomicrobiota</taxon>
        <taxon>Opitutia</taxon>
        <taxon>Puniceicoccales</taxon>
        <taxon>Coraliomargaritaceae</taxon>
        <taxon>Coraliomargarita</taxon>
    </lineage>
</organism>
<accession>D5EQL7</accession>
<evidence type="ECO:0000313" key="4">
    <source>
        <dbReference type="Proteomes" id="UP000000925"/>
    </source>
</evidence>
<dbReference type="Proteomes" id="UP000000925">
    <property type="component" value="Chromosome"/>
</dbReference>
<evidence type="ECO:0000256" key="1">
    <source>
        <dbReference type="ARBA" id="ARBA00023004"/>
    </source>
</evidence>
<keyword evidence="4" id="KW-1185">Reference proteome</keyword>
<proteinExistence type="predicted"/>
<dbReference type="RefSeq" id="WP_013044553.1">
    <property type="nucleotide sequence ID" value="NC_014008.1"/>
</dbReference>
<dbReference type="eggNOG" id="COG1918">
    <property type="taxonomic scope" value="Bacteria"/>
</dbReference>
<name>D5EQL7_CORAD</name>
<dbReference type="InterPro" id="IPR038157">
    <property type="entry name" value="FeoA_core_dom"/>
</dbReference>
<dbReference type="STRING" id="583355.Caka_2818"/>
<dbReference type="Gene3D" id="2.30.30.90">
    <property type="match status" value="1"/>
</dbReference>
<protein>
    <submittedName>
        <fullName evidence="3">FeoA family protein</fullName>
    </submittedName>
</protein>
<dbReference type="HOGENOM" id="CLU_150646_12_0_0"/>
<dbReference type="GO" id="GO:0046914">
    <property type="term" value="F:transition metal ion binding"/>
    <property type="evidence" value="ECO:0007669"/>
    <property type="project" value="InterPro"/>
</dbReference>
<dbReference type="PANTHER" id="PTHR42954">
    <property type="entry name" value="FE(2+) TRANSPORT PROTEIN A"/>
    <property type="match status" value="1"/>
</dbReference>
<dbReference type="SUPFAM" id="SSF50037">
    <property type="entry name" value="C-terminal domain of transcriptional repressors"/>
    <property type="match status" value="1"/>
</dbReference>
<dbReference type="EMBL" id="CP001998">
    <property type="protein sequence ID" value="ADE55831.1"/>
    <property type="molecule type" value="Genomic_DNA"/>
</dbReference>
<dbReference type="OrthoDB" id="9811076at2"/>
<dbReference type="InterPro" id="IPR007167">
    <property type="entry name" value="Fe-transptr_FeoA-like"/>
</dbReference>
<dbReference type="SMART" id="SM00899">
    <property type="entry name" value="FeoA"/>
    <property type="match status" value="1"/>
</dbReference>
<gene>
    <name evidence="3" type="ordered locus">Caka_2818</name>
</gene>
<dbReference type="PANTHER" id="PTHR42954:SF2">
    <property type="entry name" value="FE(2+) TRANSPORT PROTEIN A"/>
    <property type="match status" value="1"/>
</dbReference>
<dbReference type="AlphaFoldDB" id="D5EQL7"/>
<evidence type="ECO:0000259" key="2">
    <source>
        <dbReference type="SMART" id="SM00899"/>
    </source>
</evidence>
<dbReference type="InterPro" id="IPR008988">
    <property type="entry name" value="Transcriptional_repressor_C"/>
</dbReference>
<feature type="domain" description="Ferrous iron transporter FeoA-like" evidence="2">
    <location>
        <begin position="1"/>
        <end position="73"/>
    </location>
</feature>
<dbReference type="KEGG" id="caa:Caka_2818"/>